<dbReference type="InterPro" id="IPR012910">
    <property type="entry name" value="Plug_dom"/>
</dbReference>
<dbReference type="GO" id="GO:0038023">
    <property type="term" value="F:signaling receptor activity"/>
    <property type="evidence" value="ECO:0007669"/>
    <property type="project" value="InterPro"/>
</dbReference>
<dbReference type="InterPro" id="IPR011662">
    <property type="entry name" value="Secretin/TonB_short_N"/>
</dbReference>
<dbReference type="InterPro" id="IPR010105">
    <property type="entry name" value="TonB_sidphr_rcpt"/>
</dbReference>
<evidence type="ECO:0000256" key="1">
    <source>
        <dbReference type="ARBA" id="ARBA00004571"/>
    </source>
</evidence>
<dbReference type="Gene3D" id="3.55.50.30">
    <property type="match status" value="1"/>
</dbReference>
<evidence type="ECO:0000256" key="7">
    <source>
        <dbReference type="ARBA" id="ARBA00022729"/>
    </source>
</evidence>
<feature type="chain" id="PRO_5017198958" evidence="16">
    <location>
        <begin position="24"/>
        <end position="786"/>
    </location>
</feature>
<sequence length="786" mass="85171">MFRPWPLAVAIAFAGLPCTVAMADPAAQQQTLQFDLPASSLASTLNAIARQSGQVISLDPALVSGKQAPAVRGELSVEQALHQALAGSGLQLVVTGSGSFSVTHEVSASGALELSSLSISGKAPGSITEGTGSYTTGSTSSSTRLNLSLQETPQSITVLTRQRLDDQRLDNLPDALSATTGVIVKPFSVGGDGPQIWARGSTIRNYQIDGVPSSSSLSNYVQSTALYDRVEIVKGATGMMSGLGNPSATVNMIRKRPTYEPQAKISLEAGNWDRYGSMVDVAGPLTESGNLRGRFVADYKHQHGWTDNFEQDYQTLYGIVEADLSESTLLTLGFSQINRDTNSQTTIYPALYSNGQPTGADASDNDSPAWGYYNHELKNVFASIEHQFDSGWSVKSDLSHAVYNHNATGAGLNGTFSTGTASGGSVLFQRYNGHSEQDSLDTYVTGPFSLFGREHELIGGITLSRLDSYSPSETRTSGLFTNPNLGTWTDDVSKPTYIKTGKSNTTEDQRSAYLSTRLHLTEDTKLLIGSRVMDWKTDREAVTYATGARSKSSDSRNGIFIPYAGVVHDLDETWALYASYTKIFQPHDYLTNLYSNSTIAPTEGTSYETGIKANFNEGRLNASLSLFKTDQENLAVWSGALYSYVGETATTEGVELELSGELAEDWQFSSGYAYSVSRNDDNQRILTRAPLHSLKTFTTYRLPGTLDKFTVGGGFNWESRTHDGAQTEQNSYALFNLLGRYDINENLSASVNVNNLFNKEYYLSIAGNNVSYGAPRNVMTSLTYSY</sequence>
<dbReference type="InterPro" id="IPR037066">
    <property type="entry name" value="Plug_dom_sf"/>
</dbReference>
<evidence type="ECO:0000313" key="18">
    <source>
        <dbReference type="EMBL" id="SDF59264.1"/>
    </source>
</evidence>
<keyword evidence="12 18" id="KW-0675">Receptor</keyword>
<dbReference type="InterPro" id="IPR036942">
    <property type="entry name" value="Beta-barrel_TonB_sf"/>
</dbReference>
<dbReference type="Proteomes" id="UP000243378">
    <property type="component" value="Unassembled WGS sequence"/>
</dbReference>
<evidence type="ECO:0000256" key="9">
    <source>
        <dbReference type="ARBA" id="ARBA00023065"/>
    </source>
</evidence>
<feature type="signal peptide" evidence="16">
    <location>
        <begin position="1"/>
        <end position="23"/>
    </location>
</feature>
<dbReference type="NCBIfam" id="TIGR01783">
    <property type="entry name" value="TonB-siderophor"/>
    <property type="match status" value="1"/>
</dbReference>
<keyword evidence="4 14" id="KW-1134">Transmembrane beta strand</keyword>
<name>A0A1G7MCD4_9GAMM</name>
<dbReference type="CDD" id="cd01347">
    <property type="entry name" value="ligand_gated_channel"/>
    <property type="match status" value="1"/>
</dbReference>
<keyword evidence="7 16" id="KW-0732">Signal</keyword>
<dbReference type="GO" id="GO:0015891">
    <property type="term" value="P:siderophore transport"/>
    <property type="evidence" value="ECO:0007669"/>
    <property type="project" value="InterPro"/>
</dbReference>
<evidence type="ECO:0000256" key="14">
    <source>
        <dbReference type="PROSITE-ProRule" id="PRU01360"/>
    </source>
</evidence>
<dbReference type="FunFam" id="2.170.130.10:FF:000010">
    <property type="entry name" value="Ferripyoverdine receptor"/>
    <property type="match status" value="1"/>
</dbReference>
<dbReference type="Pfam" id="PF07660">
    <property type="entry name" value="STN"/>
    <property type="match status" value="1"/>
</dbReference>
<dbReference type="Gene3D" id="2.170.130.10">
    <property type="entry name" value="TonB-dependent receptor, plug domain"/>
    <property type="match status" value="1"/>
</dbReference>
<gene>
    <name evidence="18" type="ORF">SAMN05216381_1995</name>
</gene>
<keyword evidence="6 14" id="KW-0812">Transmembrane</keyword>
<evidence type="ECO:0000256" key="2">
    <source>
        <dbReference type="ARBA" id="ARBA00009810"/>
    </source>
</evidence>
<keyword evidence="5" id="KW-0410">Iron transport</keyword>
<comment type="similarity">
    <text evidence="2 14 15">Belongs to the TonB-dependent receptor family.</text>
</comment>
<accession>A0A1G7MCD4</accession>
<keyword evidence="13 14" id="KW-0998">Cell outer membrane</keyword>
<organism evidence="18 19">
    <name type="scientific">Phytopseudomonas seleniipraecipitans</name>
    <dbReference type="NCBI Taxonomy" id="640205"/>
    <lineage>
        <taxon>Bacteria</taxon>
        <taxon>Pseudomonadati</taxon>
        <taxon>Pseudomonadota</taxon>
        <taxon>Gammaproteobacteria</taxon>
        <taxon>Pseudomonadales</taxon>
        <taxon>Pseudomonadaceae</taxon>
        <taxon>Phytopseudomonas</taxon>
    </lineage>
</organism>
<evidence type="ECO:0000256" key="16">
    <source>
        <dbReference type="SAM" id="SignalP"/>
    </source>
</evidence>
<dbReference type="PANTHER" id="PTHR32552:SF74">
    <property type="entry name" value="HYDROXAMATE SIDEROPHORE RECEPTOR FHUE"/>
    <property type="match status" value="1"/>
</dbReference>
<dbReference type="InterPro" id="IPR039426">
    <property type="entry name" value="TonB-dep_rcpt-like"/>
</dbReference>
<comment type="subcellular location">
    <subcellularLocation>
        <location evidence="1 14">Cell outer membrane</location>
        <topology evidence="1 14">Multi-pass membrane protein</topology>
    </subcellularLocation>
</comment>
<evidence type="ECO:0000256" key="13">
    <source>
        <dbReference type="ARBA" id="ARBA00023237"/>
    </source>
</evidence>
<evidence type="ECO:0000256" key="4">
    <source>
        <dbReference type="ARBA" id="ARBA00022452"/>
    </source>
</evidence>
<dbReference type="PANTHER" id="PTHR32552">
    <property type="entry name" value="FERRICHROME IRON RECEPTOR-RELATED"/>
    <property type="match status" value="1"/>
</dbReference>
<feature type="domain" description="Secretin/TonB short N-terminal" evidence="17">
    <location>
        <begin position="54"/>
        <end position="105"/>
    </location>
</feature>
<evidence type="ECO:0000256" key="11">
    <source>
        <dbReference type="ARBA" id="ARBA00023136"/>
    </source>
</evidence>
<keyword evidence="8" id="KW-0408">Iron</keyword>
<dbReference type="SMART" id="SM00965">
    <property type="entry name" value="STN"/>
    <property type="match status" value="1"/>
</dbReference>
<dbReference type="AlphaFoldDB" id="A0A1G7MCD4"/>
<dbReference type="GO" id="GO:0015344">
    <property type="term" value="F:siderophore uptake transmembrane transporter activity"/>
    <property type="evidence" value="ECO:0007669"/>
    <property type="project" value="TreeGrafter"/>
</dbReference>
<dbReference type="RefSeq" id="WP_244153390.1">
    <property type="nucleotide sequence ID" value="NZ_FNBM01000003.1"/>
</dbReference>
<evidence type="ECO:0000256" key="3">
    <source>
        <dbReference type="ARBA" id="ARBA00022448"/>
    </source>
</evidence>
<keyword evidence="10 15" id="KW-0798">TonB box</keyword>
<dbReference type="Pfam" id="PF00593">
    <property type="entry name" value="TonB_dep_Rec_b-barrel"/>
    <property type="match status" value="1"/>
</dbReference>
<dbReference type="Pfam" id="PF07715">
    <property type="entry name" value="Plug"/>
    <property type="match status" value="1"/>
</dbReference>
<keyword evidence="9" id="KW-0406">Ion transport</keyword>
<dbReference type="GO" id="GO:0009279">
    <property type="term" value="C:cell outer membrane"/>
    <property type="evidence" value="ECO:0007669"/>
    <property type="project" value="UniProtKB-SubCell"/>
</dbReference>
<keyword evidence="3 14" id="KW-0813">Transport</keyword>
<evidence type="ECO:0000256" key="10">
    <source>
        <dbReference type="ARBA" id="ARBA00023077"/>
    </source>
</evidence>
<evidence type="ECO:0000256" key="15">
    <source>
        <dbReference type="RuleBase" id="RU003357"/>
    </source>
</evidence>
<dbReference type="Gene3D" id="2.40.170.20">
    <property type="entry name" value="TonB-dependent receptor, beta-barrel domain"/>
    <property type="match status" value="1"/>
</dbReference>
<evidence type="ECO:0000256" key="6">
    <source>
        <dbReference type="ARBA" id="ARBA00022692"/>
    </source>
</evidence>
<dbReference type="EMBL" id="FNBM01000003">
    <property type="protein sequence ID" value="SDF59264.1"/>
    <property type="molecule type" value="Genomic_DNA"/>
</dbReference>
<dbReference type="InterPro" id="IPR000531">
    <property type="entry name" value="Beta-barrel_TonB"/>
</dbReference>
<evidence type="ECO:0000313" key="19">
    <source>
        <dbReference type="Proteomes" id="UP000243378"/>
    </source>
</evidence>
<proteinExistence type="inferred from homology"/>
<keyword evidence="11 14" id="KW-0472">Membrane</keyword>
<protein>
    <submittedName>
        <fullName evidence="18">Outer-membrane receptor for ferric coprogen and ferric-rhodotorulic acid</fullName>
    </submittedName>
</protein>
<dbReference type="PROSITE" id="PS52016">
    <property type="entry name" value="TONB_DEPENDENT_REC_3"/>
    <property type="match status" value="1"/>
</dbReference>
<dbReference type="STRING" id="640205.SAMN05216381_1995"/>
<evidence type="ECO:0000256" key="12">
    <source>
        <dbReference type="ARBA" id="ARBA00023170"/>
    </source>
</evidence>
<evidence type="ECO:0000259" key="17">
    <source>
        <dbReference type="SMART" id="SM00965"/>
    </source>
</evidence>
<evidence type="ECO:0000256" key="8">
    <source>
        <dbReference type="ARBA" id="ARBA00023004"/>
    </source>
</evidence>
<reference evidence="18 19" key="1">
    <citation type="submission" date="2016-10" db="EMBL/GenBank/DDBJ databases">
        <authorList>
            <person name="de Groot N.N."/>
        </authorList>
    </citation>
    <scope>NUCLEOTIDE SEQUENCE [LARGE SCALE GENOMIC DNA]</scope>
    <source>
        <strain evidence="18 19">LMG 25475</strain>
    </source>
</reference>
<dbReference type="SUPFAM" id="SSF56935">
    <property type="entry name" value="Porins"/>
    <property type="match status" value="1"/>
</dbReference>
<evidence type="ECO:0000256" key="5">
    <source>
        <dbReference type="ARBA" id="ARBA00022496"/>
    </source>
</evidence>